<gene>
    <name evidence="1" type="ORF">FHK87_05125</name>
</gene>
<dbReference type="InterPro" id="IPR011652">
    <property type="entry name" value="MORN_2"/>
</dbReference>
<sequence>MLMMKESNLKVQLSKLNYNRLLIAFLFIFQFAFTQQKHIVIDYTNVVDSITLYVDQNNTEKRSAIGFIRKTQKRTSTEKKTIDTCYFHNLISKNPDYHFQQKISVQKIKKNVWKHYLVYHEDCRGFKLPKDSISLEGYFKILDNTKPVDGALYEPSLYNEPDPYDDNKVLRPVPLTPASTSEGWFSKGLKNGQWVFLNYSFAKTEEYYKNGIRDGLYTVNTENDSILYQTTFINGTGVEKIYRKDGSLYHIKHFKNGIQDYTKPYTIYYDSNKIAAKTDYVKGIVTEYYRNGTIFKTQQITLKNDIFYYNGLYKGYNKAGQLKEKQYYDHNTIIYTITYDTKERIQKIETGNMIQYFEKGKLKEVKFIP</sequence>
<evidence type="ECO:0000313" key="2">
    <source>
        <dbReference type="Proteomes" id="UP000315540"/>
    </source>
</evidence>
<reference evidence="1 2" key="1">
    <citation type="submission" date="2019-06" db="EMBL/GenBank/DDBJ databases">
        <authorList>
            <person name="Meng X."/>
        </authorList>
    </citation>
    <scope>NUCLEOTIDE SEQUENCE [LARGE SCALE GENOMIC DNA]</scope>
    <source>
        <strain evidence="1 2">M625</strain>
    </source>
</reference>
<protein>
    <recommendedName>
        <fullName evidence="3">Toxin-antitoxin system YwqK family antitoxin</fullName>
    </recommendedName>
</protein>
<dbReference type="Pfam" id="PF07661">
    <property type="entry name" value="MORN_2"/>
    <property type="match status" value="1"/>
</dbReference>
<comment type="caution">
    <text evidence="1">The sequence shown here is derived from an EMBL/GenBank/DDBJ whole genome shotgun (WGS) entry which is preliminary data.</text>
</comment>
<dbReference type="SUPFAM" id="SSF82185">
    <property type="entry name" value="Histone H3 K4-specific methyltransferase SET7/9 N-terminal domain"/>
    <property type="match status" value="1"/>
</dbReference>
<proteinExistence type="predicted"/>
<dbReference type="AlphaFoldDB" id="A0A504J814"/>
<keyword evidence="2" id="KW-1185">Reference proteome</keyword>
<evidence type="ECO:0008006" key="3">
    <source>
        <dbReference type="Google" id="ProtNLM"/>
    </source>
</evidence>
<dbReference type="OrthoDB" id="671157at2"/>
<evidence type="ECO:0000313" key="1">
    <source>
        <dbReference type="EMBL" id="TPN86977.1"/>
    </source>
</evidence>
<accession>A0A504J814</accession>
<dbReference type="EMBL" id="VFWZ01000002">
    <property type="protein sequence ID" value="TPN86977.1"/>
    <property type="molecule type" value="Genomic_DNA"/>
</dbReference>
<organism evidence="1 2">
    <name type="scientific">Aquimarina algicola</name>
    <dbReference type="NCBI Taxonomy" id="2589995"/>
    <lineage>
        <taxon>Bacteria</taxon>
        <taxon>Pseudomonadati</taxon>
        <taxon>Bacteroidota</taxon>
        <taxon>Flavobacteriia</taxon>
        <taxon>Flavobacteriales</taxon>
        <taxon>Flavobacteriaceae</taxon>
        <taxon>Aquimarina</taxon>
    </lineage>
</organism>
<dbReference type="Proteomes" id="UP000315540">
    <property type="component" value="Unassembled WGS sequence"/>
</dbReference>
<name>A0A504J814_9FLAO</name>
<dbReference type="Gene3D" id="2.20.110.10">
    <property type="entry name" value="Histone H3 K4-specific methyltransferase SET7/9 N-terminal domain"/>
    <property type="match status" value="1"/>
</dbReference>